<dbReference type="Proteomes" id="UP001438189">
    <property type="component" value="Unassembled WGS sequence"/>
</dbReference>
<organism evidence="1 2">
    <name type="scientific">Agrobacterium radiobacter</name>
    <dbReference type="NCBI Taxonomy" id="362"/>
    <lineage>
        <taxon>Bacteria</taxon>
        <taxon>Pseudomonadati</taxon>
        <taxon>Pseudomonadota</taxon>
        <taxon>Alphaproteobacteria</taxon>
        <taxon>Hyphomicrobiales</taxon>
        <taxon>Rhizobiaceae</taxon>
        <taxon>Rhizobium/Agrobacterium group</taxon>
        <taxon>Agrobacterium</taxon>
        <taxon>Agrobacterium tumefaciens complex</taxon>
    </lineage>
</organism>
<protein>
    <submittedName>
        <fullName evidence="1">Uncharacterized protein</fullName>
    </submittedName>
</protein>
<reference evidence="1 2" key="1">
    <citation type="submission" date="2024-06" db="EMBL/GenBank/DDBJ databases">
        <title>Genome sequencing of Agrobacterium spp. from tobacco in Serbia.</title>
        <authorList>
            <person name="Ilicic R.J."/>
            <person name="Studholme D.J."/>
            <person name="Jelusic A."/>
            <person name="Barac G."/>
            <person name="Bagi F."/>
            <person name="Popovic Milovanovic T."/>
        </authorList>
    </citation>
    <scope>NUCLEOTIDE SEQUENCE [LARGE SCALE GENOMIC DNA]</scope>
    <source>
        <strain evidence="1 2">DA1</strain>
    </source>
</reference>
<dbReference type="EMBL" id="JBETME010000027">
    <property type="protein sequence ID" value="MES4993892.1"/>
    <property type="molecule type" value="Genomic_DNA"/>
</dbReference>
<name>A0ABD5LXH9_AGRRD</name>
<sequence>GKVHMAQFSMEIMRLTGSVLRGNQQVSAGRGATRTAIALNVHFWSFFALTAAGANRVLKLGAMN</sequence>
<evidence type="ECO:0000313" key="2">
    <source>
        <dbReference type="Proteomes" id="UP001438189"/>
    </source>
</evidence>
<dbReference type="RefSeq" id="WP_353574776.1">
    <property type="nucleotide sequence ID" value="NZ_JBETME010000027.1"/>
</dbReference>
<proteinExistence type="predicted"/>
<evidence type="ECO:0000313" key="1">
    <source>
        <dbReference type="EMBL" id="MES4993892.1"/>
    </source>
</evidence>
<dbReference type="AlphaFoldDB" id="A0ABD5LXH9"/>
<accession>A0ABD5LXH9</accession>
<gene>
    <name evidence="1" type="ORF">ABVB70_26730</name>
</gene>
<comment type="caution">
    <text evidence="1">The sequence shown here is derived from an EMBL/GenBank/DDBJ whole genome shotgun (WGS) entry which is preliminary data.</text>
</comment>
<feature type="non-terminal residue" evidence="1">
    <location>
        <position position="1"/>
    </location>
</feature>